<dbReference type="Proteomes" id="UP000235392">
    <property type="component" value="Unassembled WGS sequence"/>
</dbReference>
<sequence>MDTVGCNNFIARDVAHRCTIRAPTNGCGACHRRGLACSWLNDDVFMATMFAKARALKERVVSLEDNNELLEATNSDLHERVSQLEEGADATRSPYTINSAPSSPITGSQASVHVSSPIPLPQSFRAELEHVYFATYWNHLALPSLMINIFKARGIAPSPRSHAQLTTQKCSLFVWGGQTSPTIPVDNGWLYKLSLVSHSWLRFPSSGPSPVGLAGSTATTFKGFLYIYAGKDVHRLVNTNLWQLNLDTVSSSASWEVIQHSSLPEQLAARYDMMPSYLHRHLSLTLS</sequence>
<evidence type="ECO:0000256" key="1">
    <source>
        <dbReference type="SAM" id="MobiDB-lite"/>
    </source>
</evidence>
<evidence type="ECO:0000313" key="2">
    <source>
        <dbReference type="EMBL" id="PLW45266.1"/>
    </source>
</evidence>
<dbReference type="SUPFAM" id="SSF117281">
    <property type="entry name" value="Kelch motif"/>
    <property type="match status" value="1"/>
</dbReference>
<dbReference type="InterPro" id="IPR015915">
    <property type="entry name" value="Kelch-typ_b-propeller"/>
</dbReference>
<dbReference type="EMBL" id="PGCI01000050">
    <property type="protein sequence ID" value="PLW45266.1"/>
    <property type="molecule type" value="Genomic_DNA"/>
</dbReference>
<reference evidence="2 3" key="1">
    <citation type="submission" date="2017-11" db="EMBL/GenBank/DDBJ databases">
        <title>De novo assembly and phasing of dikaryotic genomes from two isolates of Puccinia coronata f. sp. avenae, the causal agent of oat crown rust.</title>
        <authorList>
            <person name="Miller M.E."/>
            <person name="Zhang Y."/>
            <person name="Omidvar V."/>
            <person name="Sperschneider J."/>
            <person name="Schwessinger B."/>
            <person name="Raley C."/>
            <person name="Palmer J.M."/>
            <person name="Garnica D."/>
            <person name="Upadhyaya N."/>
            <person name="Rathjen J."/>
            <person name="Taylor J.M."/>
            <person name="Park R.F."/>
            <person name="Dodds P.N."/>
            <person name="Hirsch C.D."/>
            <person name="Kianian S.F."/>
            <person name="Figueroa M."/>
        </authorList>
    </citation>
    <scope>NUCLEOTIDE SEQUENCE [LARGE SCALE GENOMIC DNA]</scope>
    <source>
        <strain evidence="2">12SD80</strain>
    </source>
</reference>
<feature type="compositionally biased region" description="Polar residues" evidence="1">
    <location>
        <begin position="93"/>
        <end position="108"/>
    </location>
</feature>
<comment type="caution">
    <text evidence="2">The sequence shown here is derived from an EMBL/GenBank/DDBJ whole genome shotgun (WGS) entry which is preliminary data.</text>
</comment>
<proteinExistence type="predicted"/>
<dbReference type="Pfam" id="PF24681">
    <property type="entry name" value="Kelch_KLHDC2_KLHL20_DRC7"/>
    <property type="match status" value="1"/>
</dbReference>
<evidence type="ECO:0000313" key="3">
    <source>
        <dbReference type="Proteomes" id="UP000235392"/>
    </source>
</evidence>
<dbReference type="Gene3D" id="2.120.10.80">
    <property type="entry name" value="Kelch-type beta propeller"/>
    <property type="match status" value="1"/>
</dbReference>
<name>A0A2N5V5T4_9BASI</name>
<dbReference type="AlphaFoldDB" id="A0A2N5V5T4"/>
<dbReference type="CDD" id="cd14686">
    <property type="entry name" value="bZIP"/>
    <property type="match status" value="1"/>
</dbReference>
<protein>
    <submittedName>
        <fullName evidence="2">Uncharacterized protein</fullName>
    </submittedName>
</protein>
<organism evidence="2 3">
    <name type="scientific">Puccinia coronata f. sp. avenae</name>
    <dbReference type="NCBI Taxonomy" id="200324"/>
    <lineage>
        <taxon>Eukaryota</taxon>
        <taxon>Fungi</taxon>
        <taxon>Dikarya</taxon>
        <taxon>Basidiomycota</taxon>
        <taxon>Pucciniomycotina</taxon>
        <taxon>Pucciniomycetes</taxon>
        <taxon>Pucciniales</taxon>
        <taxon>Pucciniaceae</taxon>
        <taxon>Puccinia</taxon>
    </lineage>
</organism>
<accession>A0A2N5V5T4</accession>
<feature type="region of interest" description="Disordered" evidence="1">
    <location>
        <begin position="85"/>
        <end position="108"/>
    </location>
</feature>
<gene>
    <name evidence="2" type="ORF">PCASD_03973</name>
</gene>